<dbReference type="PANTHER" id="PTHR34351">
    <property type="entry name" value="SLR1927 PROTEIN-RELATED"/>
    <property type="match status" value="1"/>
</dbReference>
<dbReference type="InterPro" id="IPR002881">
    <property type="entry name" value="DUF58"/>
</dbReference>
<sequence>MILFQKEQSSTKKQTALLIDIGIICIVFGIMFDRSILYLLAAFILAFGLLTILFNRFVGTKLVMDADKGVFQMRPGDQIEIPLTFENHSKIPIQNGWFTFATNATVKEQNFKQTKGVDDLTITSLPLSIPGTSKVVVTCAFKAERRGVTKISHLYYTFPNMFSFENITLQLHTLPATELVVYPEAKSVHGLEKIMTHYYGNNRAPISPFEDLSENIGTRNYVMSDSLQSVHWKASAKMQQLQTKTFERKWDMSWTIVINTEEFSRIGNAYISKKLEDYLSVATQLCYTATQQGLPFELHINIESAGSVGYMKTSKGEGKIHLKRLLNLLARVKSSDRLYSFRKLLHQLNKQIHQHRTIIYIGEVNVHDLSYLHAWKKKGTQVFAIQDTEDLYWIKRL</sequence>
<keyword evidence="4" id="KW-1185">Reference proteome</keyword>
<reference evidence="3" key="1">
    <citation type="submission" date="2022-06" db="EMBL/GenBank/DDBJ databases">
        <title>Aquibacillus sp. a new bacterium isolated from soil saline samples.</title>
        <authorList>
            <person name="Galisteo C."/>
            <person name="De La Haba R."/>
            <person name="Sanchez-Porro C."/>
            <person name="Ventosa A."/>
        </authorList>
    </citation>
    <scope>NUCLEOTIDE SEQUENCE</scope>
    <source>
        <strain evidence="3">JCM 12387</strain>
    </source>
</reference>
<protein>
    <submittedName>
        <fullName evidence="3">DUF58 domain-containing protein</fullName>
    </submittedName>
</protein>
<name>A0A9X3WHV0_9BACI</name>
<proteinExistence type="predicted"/>
<dbReference type="Pfam" id="PF01882">
    <property type="entry name" value="DUF58"/>
    <property type="match status" value="1"/>
</dbReference>
<keyword evidence="1" id="KW-1133">Transmembrane helix</keyword>
<dbReference type="RefSeq" id="WP_259868619.1">
    <property type="nucleotide sequence ID" value="NZ_JAMQJZ010000004.1"/>
</dbReference>
<keyword evidence="1" id="KW-0472">Membrane</keyword>
<evidence type="ECO:0000259" key="2">
    <source>
        <dbReference type="Pfam" id="PF01882"/>
    </source>
</evidence>
<gene>
    <name evidence="3" type="ORF">NC661_06430</name>
</gene>
<evidence type="ECO:0000313" key="3">
    <source>
        <dbReference type="EMBL" id="MDC3420005.1"/>
    </source>
</evidence>
<organism evidence="3 4">
    <name type="scientific">Aquibacillus koreensis</name>
    <dbReference type="NCBI Taxonomy" id="279446"/>
    <lineage>
        <taxon>Bacteria</taxon>
        <taxon>Bacillati</taxon>
        <taxon>Bacillota</taxon>
        <taxon>Bacilli</taxon>
        <taxon>Bacillales</taxon>
        <taxon>Bacillaceae</taxon>
        <taxon>Aquibacillus</taxon>
    </lineage>
</organism>
<keyword evidence="1" id="KW-0812">Transmembrane</keyword>
<comment type="caution">
    <text evidence="3">The sequence shown here is derived from an EMBL/GenBank/DDBJ whole genome shotgun (WGS) entry which is preliminary data.</text>
</comment>
<evidence type="ECO:0000313" key="4">
    <source>
        <dbReference type="Proteomes" id="UP001145072"/>
    </source>
</evidence>
<dbReference type="PANTHER" id="PTHR34351:SF2">
    <property type="entry name" value="DUF58 DOMAIN-CONTAINING PROTEIN"/>
    <property type="match status" value="1"/>
</dbReference>
<dbReference type="EMBL" id="JAMQJZ010000004">
    <property type="protein sequence ID" value="MDC3420005.1"/>
    <property type="molecule type" value="Genomic_DNA"/>
</dbReference>
<dbReference type="Proteomes" id="UP001145072">
    <property type="component" value="Unassembled WGS sequence"/>
</dbReference>
<accession>A0A9X3WHV0</accession>
<feature type="domain" description="DUF58" evidence="2">
    <location>
        <begin position="218"/>
        <end position="385"/>
    </location>
</feature>
<dbReference type="AlphaFoldDB" id="A0A9X3WHV0"/>
<evidence type="ECO:0000256" key="1">
    <source>
        <dbReference type="SAM" id="Phobius"/>
    </source>
</evidence>
<feature type="transmembrane region" description="Helical" evidence="1">
    <location>
        <begin position="38"/>
        <end position="58"/>
    </location>
</feature>
<feature type="transmembrane region" description="Helical" evidence="1">
    <location>
        <begin position="15"/>
        <end position="32"/>
    </location>
</feature>